<dbReference type="RefSeq" id="WP_167637433.1">
    <property type="nucleotide sequence ID" value="NZ_JAATOP010000003.1"/>
</dbReference>
<accession>A0ABX0VXV8</accession>
<evidence type="ECO:0000313" key="5">
    <source>
        <dbReference type="EMBL" id="NIY72047.1"/>
    </source>
</evidence>
<evidence type="ECO:0000313" key="6">
    <source>
        <dbReference type="Proteomes" id="UP000709466"/>
    </source>
</evidence>
<evidence type="ECO:0000256" key="3">
    <source>
        <dbReference type="ARBA" id="ARBA00023163"/>
    </source>
</evidence>
<dbReference type="EMBL" id="JAATOP010000003">
    <property type="protein sequence ID" value="NIY72047.1"/>
    <property type="molecule type" value="Genomic_DNA"/>
</dbReference>
<dbReference type="InterPro" id="IPR001761">
    <property type="entry name" value="Peripla_BP/Lac1_sug-bd_dom"/>
</dbReference>
<evidence type="ECO:0000256" key="2">
    <source>
        <dbReference type="ARBA" id="ARBA00023125"/>
    </source>
</evidence>
<dbReference type="InterPro" id="IPR028082">
    <property type="entry name" value="Peripla_BP_I"/>
</dbReference>
<sequence>MTTLRDISRHLGLSVTQVSRALNNHEDVSEETRKRVHEAAKELNYQPNMIARRLVTGRSGIVGFVQPRMPGPEESVFFMHFLAGLSAGFSQHGRQFVLHMADTEDDTLDVYARLVGTRSIDGFVITEPVMDDPRIAYLRKNDVPFVLHGQTMDQPDFPFFDIDNVAVGYDLTKHLIDHGHRDIAFINGIEGSSYVHRREVGYRRALDEAGLPYRKAFDRRGPMSENTGLLETVRMFQSEGPKPTAIVAVNMRIAKGIFTALEAVGLSVPNDISLVAHDDLLPDVMPHKLPVAVSGTTSPIAESWGPLADHLSRFLDGAPLKDVQKIAPHTFIKRGSVRST</sequence>
<evidence type="ECO:0000259" key="4">
    <source>
        <dbReference type="PROSITE" id="PS50932"/>
    </source>
</evidence>
<dbReference type="CDD" id="cd01392">
    <property type="entry name" value="HTH_LacI"/>
    <property type="match status" value="1"/>
</dbReference>
<dbReference type="Gene3D" id="3.40.50.2300">
    <property type="match status" value="2"/>
</dbReference>
<dbReference type="Gene3D" id="1.10.260.40">
    <property type="entry name" value="lambda repressor-like DNA-binding domains"/>
    <property type="match status" value="1"/>
</dbReference>
<name>A0ABX0VXV8_9RHOB</name>
<dbReference type="SUPFAM" id="SSF47413">
    <property type="entry name" value="lambda repressor-like DNA-binding domains"/>
    <property type="match status" value="1"/>
</dbReference>
<keyword evidence="3" id="KW-0804">Transcription</keyword>
<dbReference type="Pfam" id="PF00532">
    <property type="entry name" value="Peripla_BP_1"/>
    <property type="match status" value="1"/>
</dbReference>
<organism evidence="5 6">
    <name type="scientific">Marivivens donghaensis</name>
    <dbReference type="NCBI Taxonomy" id="1699413"/>
    <lineage>
        <taxon>Bacteria</taxon>
        <taxon>Pseudomonadati</taxon>
        <taxon>Pseudomonadota</taxon>
        <taxon>Alphaproteobacteria</taxon>
        <taxon>Rhodobacterales</taxon>
        <taxon>Paracoccaceae</taxon>
        <taxon>Marivivens group</taxon>
        <taxon>Marivivens</taxon>
    </lineage>
</organism>
<dbReference type="SUPFAM" id="SSF53822">
    <property type="entry name" value="Periplasmic binding protein-like I"/>
    <property type="match status" value="1"/>
</dbReference>
<keyword evidence="2" id="KW-0238">DNA-binding</keyword>
<dbReference type="PROSITE" id="PS50932">
    <property type="entry name" value="HTH_LACI_2"/>
    <property type="match status" value="1"/>
</dbReference>
<dbReference type="Proteomes" id="UP000709466">
    <property type="component" value="Unassembled WGS sequence"/>
</dbReference>
<feature type="domain" description="HTH lacI-type" evidence="4">
    <location>
        <begin position="2"/>
        <end position="56"/>
    </location>
</feature>
<reference evidence="5 6" key="1">
    <citation type="submission" date="2020-03" db="EMBL/GenBank/DDBJ databases">
        <title>Bacterial isolates of synthetic phycosphere.</title>
        <authorList>
            <person name="Fu H."/>
            <person name="Moran M.A."/>
        </authorList>
    </citation>
    <scope>NUCLEOTIDE SEQUENCE [LARGE SCALE GENOMIC DNA]</scope>
    <source>
        <strain evidence="5 6">HF1</strain>
    </source>
</reference>
<dbReference type="CDD" id="cd20010">
    <property type="entry name" value="PBP1_AglR-like"/>
    <property type="match status" value="1"/>
</dbReference>
<dbReference type="SMART" id="SM00354">
    <property type="entry name" value="HTH_LACI"/>
    <property type="match status" value="1"/>
</dbReference>
<dbReference type="PANTHER" id="PTHR30146:SF109">
    <property type="entry name" value="HTH-TYPE TRANSCRIPTIONAL REGULATOR GALS"/>
    <property type="match status" value="1"/>
</dbReference>
<gene>
    <name evidence="5" type="ORF">HCZ30_06310</name>
</gene>
<dbReference type="InterPro" id="IPR000843">
    <property type="entry name" value="HTH_LacI"/>
</dbReference>
<keyword evidence="1" id="KW-0805">Transcription regulation</keyword>
<comment type="caution">
    <text evidence="5">The sequence shown here is derived from an EMBL/GenBank/DDBJ whole genome shotgun (WGS) entry which is preliminary data.</text>
</comment>
<protein>
    <submittedName>
        <fullName evidence="5">LacI family transcriptional regulator</fullName>
    </submittedName>
</protein>
<keyword evidence="6" id="KW-1185">Reference proteome</keyword>
<evidence type="ECO:0000256" key="1">
    <source>
        <dbReference type="ARBA" id="ARBA00023015"/>
    </source>
</evidence>
<dbReference type="Pfam" id="PF00356">
    <property type="entry name" value="LacI"/>
    <property type="match status" value="1"/>
</dbReference>
<proteinExistence type="predicted"/>
<dbReference type="PANTHER" id="PTHR30146">
    <property type="entry name" value="LACI-RELATED TRANSCRIPTIONAL REPRESSOR"/>
    <property type="match status" value="1"/>
</dbReference>
<dbReference type="InterPro" id="IPR010982">
    <property type="entry name" value="Lambda_DNA-bd_dom_sf"/>
</dbReference>